<feature type="region of interest" description="Disordered" evidence="1">
    <location>
        <begin position="1"/>
        <end position="30"/>
    </location>
</feature>
<protein>
    <submittedName>
        <fullName evidence="2">Uncharacterized protein</fullName>
    </submittedName>
</protein>
<gene>
    <name evidence="2" type="ORF">PODLI_1B041037</name>
</gene>
<proteinExistence type="predicted"/>
<keyword evidence="3" id="KW-1185">Reference proteome</keyword>
<organism evidence="2 3">
    <name type="scientific">Podarcis lilfordi</name>
    <name type="common">Lilford's wall lizard</name>
    <dbReference type="NCBI Taxonomy" id="74358"/>
    <lineage>
        <taxon>Eukaryota</taxon>
        <taxon>Metazoa</taxon>
        <taxon>Chordata</taxon>
        <taxon>Craniata</taxon>
        <taxon>Vertebrata</taxon>
        <taxon>Euteleostomi</taxon>
        <taxon>Lepidosauria</taxon>
        <taxon>Squamata</taxon>
        <taxon>Bifurcata</taxon>
        <taxon>Unidentata</taxon>
        <taxon>Episquamata</taxon>
        <taxon>Laterata</taxon>
        <taxon>Lacertibaenia</taxon>
        <taxon>Lacertidae</taxon>
        <taxon>Podarcis</taxon>
    </lineage>
</organism>
<sequence>MGQAGGEPPVAPRWRNRGKPRTALPPPSSHGLSLDLAWVTTDFPPGLFMEVAGGGMRASLLGCCYVRWLAYSFFSCCRTFPGSRRLPHPEAAVLPCYQPKARGKEKMCGYAGEPLLNLRAAFSHAQSYGGRMPMGGVLEPKVGGATESCLL</sequence>
<evidence type="ECO:0000313" key="2">
    <source>
        <dbReference type="EMBL" id="CAI5762832.1"/>
    </source>
</evidence>
<evidence type="ECO:0000313" key="3">
    <source>
        <dbReference type="Proteomes" id="UP001178461"/>
    </source>
</evidence>
<dbReference type="Proteomes" id="UP001178461">
    <property type="component" value="Chromosome 1"/>
</dbReference>
<dbReference type="EMBL" id="OX395126">
    <property type="protein sequence ID" value="CAI5762832.1"/>
    <property type="molecule type" value="Genomic_DNA"/>
</dbReference>
<accession>A0AA35NWA9</accession>
<evidence type="ECO:0000256" key="1">
    <source>
        <dbReference type="SAM" id="MobiDB-lite"/>
    </source>
</evidence>
<dbReference type="AlphaFoldDB" id="A0AA35NWA9"/>
<name>A0AA35NWA9_9SAUR</name>
<reference evidence="2" key="1">
    <citation type="submission" date="2022-12" db="EMBL/GenBank/DDBJ databases">
        <authorList>
            <person name="Alioto T."/>
            <person name="Alioto T."/>
            <person name="Gomez Garrido J."/>
        </authorList>
    </citation>
    <scope>NUCLEOTIDE SEQUENCE</scope>
</reference>